<dbReference type="SUPFAM" id="SSF48403">
    <property type="entry name" value="Ankyrin repeat"/>
    <property type="match status" value="1"/>
</dbReference>
<feature type="repeat" description="ANK" evidence="3">
    <location>
        <begin position="72"/>
        <end position="104"/>
    </location>
</feature>
<dbReference type="SMART" id="SM00248">
    <property type="entry name" value="ANK"/>
    <property type="match status" value="4"/>
</dbReference>
<keyword evidence="2 3" id="KW-0040">ANK repeat</keyword>
<dbReference type="InterPro" id="IPR036770">
    <property type="entry name" value="Ankyrin_rpt-contain_sf"/>
</dbReference>
<accession>A0A1I5LB12</accession>
<sequence length="167" mass="18674">MNNVNKQTELIQAVENDLVLQAKRLLADGADINVTNEDNIPLLVIAIKNGASKEMIELLLDEGADVSWKTEEGVSLLDEAVERNRIDLVKLFIERGLDPAETSRKSGMTTLMLAACFDYIEMMELLLEHGADLYASDENGMSASDYARKLGRKRAQKWLEDKMANPF</sequence>
<dbReference type="EMBL" id="FOXB01000002">
    <property type="protein sequence ID" value="SFO94373.1"/>
    <property type="molecule type" value="Genomic_DNA"/>
</dbReference>
<dbReference type="STRING" id="223786.SAMN05216234_102135"/>
<evidence type="ECO:0000313" key="5">
    <source>
        <dbReference type="Proteomes" id="UP000199227"/>
    </source>
</evidence>
<evidence type="ECO:0000256" key="3">
    <source>
        <dbReference type="PROSITE-ProRule" id="PRU00023"/>
    </source>
</evidence>
<proteinExistence type="predicted"/>
<organism evidence="4 5">
    <name type="scientific">Hydrogenimonas thermophila</name>
    <dbReference type="NCBI Taxonomy" id="223786"/>
    <lineage>
        <taxon>Bacteria</taxon>
        <taxon>Pseudomonadati</taxon>
        <taxon>Campylobacterota</taxon>
        <taxon>Epsilonproteobacteria</taxon>
        <taxon>Campylobacterales</taxon>
        <taxon>Hydrogenimonadaceae</taxon>
        <taxon>Hydrogenimonas</taxon>
    </lineage>
</organism>
<dbReference type="InterPro" id="IPR002110">
    <property type="entry name" value="Ankyrin_rpt"/>
</dbReference>
<evidence type="ECO:0000256" key="1">
    <source>
        <dbReference type="ARBA" id="ARBA00022737"/>
    </source>
</evidence>
<protein>
    <submittedName>
        <fullName evidence="4">Ankyrin repeat-containing protein</fullName>
    </submittedName>
</protein>
<dbReference type="Proteomes" id="UP000199227">
    <property type="component" value="Unassembled WGS sequence"/>
</dbReference>
<keyword evidence="1" id="KW-0677">Repeat</keyword>
<dbReference type="AlphaFoldDB" id="A0A1I5LB12"/>
<dbReference type="OrthoDB" id="5334130at2"/>
<dbReference type="PANTHER" id="PTHR24189">
    <property type="entry name" value="MYOTROPHIN"/>
    <property type="match status" value="1"/>
</dbReference>
<evidence type="ECO:0000313" key="4">
    <source>
        <dbReference type="EMBL" id="SFO94373.1"/>
    </source>
</evidence>
<reference evidence="4 5" key="1">
    <citation type="submission" date="2016-10" db="EMBL/GenBank/DDBJ databases">
        <authorList>
            <person name="de Groot N.N."/>
        </authorList>
    </citation>
    <scope>NUCLEOTIDE SEQUENCE [LARGE SCALE GENOMIC DNA]</scope>
    <source>
        <strain evidence="4 5">EP1-55-1</strain>
    </source>
</reference>
<feature type="repeat" description="ANK" evidence="3">
    <location>
        <begin position="38"/>
        <end position="71"/>
    </location>
</feature>
<dbReference type="PROSITE" id="PS50297">
    <property type="entry name" value="ANK_REP_REGION"/>
    <property type="match status" value="1"/>
</dbReference>
<evidence type="ECO:0000256" key="2">
    <source>
        <dbReference type="ARBA" id="ARBA00023043"/>
    </source>
</evidence>
<dbReference type="Gene3D" id="1.25.40.20">
    <property type="entry name" value="Ankyrin repeat-containing domain"/>
    <property type="match status" value="1"/>
</dbReference>
<name>A0A1I5LB12_9BACT</name>
<feature type="repeat" description="ANK" evidence="3">
    <location>
        <begin position="106"/>
        <end position="138"/>
    </location>
</feature>
<dbReference type="PROSITE" id="PS50088">
    <property type="entry name" value="ANK_REPEAT"/>
    <property type="match status" value="3"/>
</dbReference>
<keyword evidence="5" id="KW-1185">Reference proteome</keyword>
<dbReference type="InterPro" id="IPR050745">
    <property type="entry name" value="Multifunctional_regulatory"/>
</dbReference>
<dbReference type="Pfam" id="PF12796">
    <property type="entry name" value="Ank_2"/>
    <property type="match status" value="2"/>
</dbReference>
<gene>
    <name evidence="4" type="ORF">SAMN05216234_102135</name>
</gene>
<dbReference type="RefSeq" id="WP_092910286.1">
    <property type="nucleotide sequence ID" value="NZ_FOXB01000002.1"/>
</dbReference>